<keyword evidence="1" id="KW-0732">Signal</keyword>
<evidence type="ECO:0000313" key="3">
    <source>
        <dbReference type="Proteomes" id="UP000240608"/>
    </source>
</evidence>
<evidence type="ECO:0000256" key="1">
    <source>
        <dbReference type="SAM" id="SignalP"/>
    </source>
</evidence>
<proteinExistence type="predicted"/>
<name>A0A2T4DUF1_9BACT</name>
<reference evidence="2 3" key="1">
    <citation type="submission" date="2018-03" db="EMBL/GenBank/DDBJ databases">
        <title>Cross-interface Injection: A General Nanoliter Liquid Handling Method Applied to Single Cells Genome Amplification Automated Nanoliter Liquid Handling Applied to Single Cell Multiple Displacement Amplification.</title>
        <authorList>
            <person name="Yun J."/>
            <person name="Xu P."/>
            <person name="Xu J."/>
            <person name="Dai X."/>
            <person name="Wang Y."/>
            <person name="Zheng X."/>
            <person name="Cao C."/>
            <person name="Yi Q."/>
            <person name="Zhu Y."/>
            <person name="Wang L."/>
            <person name="Dong Z."/>
            <person name="Huang Y."/>
            <person name="Huang L."/>
            <person name="Du W."/>
        </authorList>
    </citation>
    <scope>NUCLEOTIDE SEQUENCE [LARGE SCALE GENOMIC DNA]</scope>
    <source>
        <strain evidence="2 3">Z-D1-2</strain>
    </source>
</reference>
<dbReference type="Proteomes" id="UP000240608">
    <property type="component" value="Unassembled WGS sequence"/>
</dbReference>
<protein>
    <recommendedName>
        <fullName evidence="4">DUF1566 domain-containing protein</fullName>
    </recommendedName>
</protein>
<gene>
    <name evidence="2" type="ORF">C9994_02995</name>
</gene>
<evidence type="ECO:0008006" key="4">
    <source>
        <dbReference type="Google" id="ProtNLM"/>
    </source>
</evidence>
<dbReference type="EMBL" id="PYVU01000014">
    <property type="protein sequence ID" value="PTB97433.1"/>
    <property type="molecule type" value="Genomic_DNA"/>
</dbReference>
<feature type="chain" id="PRO_5015703583" description="DUF1566 domain-containing protein" evidence="1">
    <location>
        <begin position="22"/>
        <end position="303"/>
    </location>
</feature>
<sequence length="303" mass="32572">MKKIIATCAVLVMTASVFAQAPNKMSYQAIVRDGNNNLVSSTSVGMRISILQNSSSGTAVYVETQTPTSNANGLVSLEIGTGTLVSGDFTAIDWANGPFFIKSETDPAGGTNYTITGTSQLLSVPYALYAKTSGQSDNDFTHYLGEQFGGGIIYHLWKDANQVEHGLIVSLDDLGKSIWGDDNVLVGSQSPWNGSANSNAIISATNQSAANVCASYNGGGFSDWYLPSLNELNLLWANLFNVNMALESNNGDVIPSALLLWSSNEVNANLAWPFYTLTGSIFDTNLYPITKTQQYNVRAIRRF</sequence>
<feature type="signal peptide" evidence="1">
    <location>
        <begin position="1"/>
        <end position="21"/>
    </location>
</feature>
<dbReference type="AlphaFoldDB" id="A0A2T4DUF1"/>
<accession>A0A2T4DUF1</accession>
<organism evidence="2 3">
    <name type="scientific">Marivirga lumbricoides</name>
    <dbReference type="NCBI Taxonomy" id="1046115"/>
    <lineage>
        <taxon>Bacteria</taxon>
        <taxon>Pseudomonadati</taxon>
        <taxon>Bacteroidota</taxon>
        <taxon>Cytophagia</taxon>
        <taxon>Cytophagales</taxon>
        <taxon>Marivirgaceae</taxon>
        <taxon>Marivirga</taxon>
    </lineage>
</organism>
<comment type="caution">
    <text evidence="2">The sequence shown here is derived from an EMBL/GenBank/DDBJ whole genome shotgun (WGS) entry which is preliminary data.</text>
</comment>
<evidence type="ECO:0000313" key="2">
    <source>
        <dbReference type="EMBL" id="PTB97433.1"/>
    </source>
</evidence>